<name>A0A6J4MJG1_9ACTN</name>
<protein>
    <recommendedName>
        <fullName evidence="12">Preprotein translocase subunit YajC</fullName>
    </recommendedName>
</protein>
<keyword evidence="9 10" id="KW-0472">Membrane</keyword>
<evidence type="ECO:0000256" key="2">
    <source>
        <dbReference type="ARBA" id="ARBA00006742"/>
    </source>
</evidence>
<comment type="subcellular location">
    <subcellularLocation>
        <location evidence="1">Cell membrane</location>
        <topology evidence="1">Single-pass membrane protein</topology>
    </subcellularLocation>
</comment>
<dbReference type="NCBIfam" id="TIGR00739">
    <property type="entry name" value="yajC"/>
    <property type="match status" value="1"/>
</dbReference>
<keyword evidence="7 10" id="KW-1133">Transmembrane helix</keyword>
<dbReference type="InterPro" id="IPR003849">
    <property type="entry name" value="Preprotein_translocase_YajC"/>
</dbReference>
<evidence type="ECO:0000256" key="3">
    <source>
        <dbReference type="ARBA" id="ARBA00022448"/>
    </source>
</evidence>
<dbReference type="SMART" id="SM01323">
    <property type="entry name" value="YajC"/>
    <property type="match status" value="1"/>
</dbReference>
<evidence type="ECO:0008006" key="12">
    <source>
        <dbReference type="Google" id="ProtNLM"/>
    </source>
</evidence>
<reference evidence="11" key="1">
    <citation type="submission" date="2020-02" db="EMBL/GenBank/DDBJ databases">
        <authorList>
            <person name="Meier V. D."/>
        </authorList>
    </citation>
    <scope>NUCLEOTIDE SEQUENCE</scope>
    <source>
        <strain evidence="11">AVDCRST_MAG46</strain>
    </source>
</reference>
<dbReference type="GO" id="GO:0015031">
    <property type="term" value="P:protein transport"/>
    <property type="evidence" value="ECO:0007669"/>
    <property type="project" value="UniProtKB-KW"/>
</dbReference>
<evidence type="ECO:0000256" key="9">
    <source>
        <dbReference type="ARBA" id="ARBA00023136"/>
    </source>
</evidence>
<proteinExistence type="inferred from homology"/>
<dbReference type="PRINTS" id="PR01853">
    <property type="entry name" value="YAJCTRNLCASE"/>
</dbReference>
<evidence type="ECO:0000256" key="8">
    <source>
        <dbReference type="ARBA" id="ARBA00023010"/>
    </source>
</evidence>
<organism evidence="11">
    <name type="scientific">uncultured Nocardioidaceae bacterium</name>
    <dbReference type="NCBI Taxonomy" id="253824"/>
    <lineage>
        <taxon>Bacteria</taxon>
        <taxon>Bacillati</taxon>
        <taxon>Actinomycetota</taxon>
        <taxon>Actinomycetes</taxon>
        <taxon>Propionibacteriales</taxon>
        <taxon>Nocardioidaceae</taxon>
        <taxon>environmental samples</taxon>
    </lineage>
</organism>
<keyword evidence="8" id="KW-0811">Translocation</keyword>
<dbReference type="AlphaFoldDB" id="A0A6J4MJG1"/>
<evidence type="ECO:0000256" key="7">
    <source>
        <dbReference type="ARBA" id="ARBA00022989"/>
    </source>
</evidence>
<dbReference type="Pfam" id="PF02699">
    <property type="entry name" value="YajC"/>
    <property type="match status" value="1"/>
</dbReference>
<sequence length="102" mass="11273">MEPVQFVFPLLLLVVFYLLIMRPARNRQREVAALQASLEVGTVVMLASGVFGVLEHVGKETVRLRISASTVITVHRQAVGKTLSSEDLELLRAEGSVVWETV</sequence>
<dbReference type="EMBL" id="CADCUD010000234">
    <property type="protein sequence ID" value="CAA9361146.1"/>
    <property type="molecule type" value="Genomic_DNA"/>
</dbReference>
<evidence type="ECO:0000256" key="10">
    <source>
        <dbReference type="SAM" id="Phobius"/>
    </source>
</evidence>
<dbReference type="GO" id="GO:0005886">
    <property type="term" value="C:plasma membrane"/>
    <property type="evidence" value="ECO:0007669"/>
    <property type="project" value="UniProtKB-SubCell"/>
</dbReference>
<keyword evidence="5 10" id="KW-0812">Transmembrane</keyword>
<keyword evidence="3" id="KW-0813">Transport</keyword>
<dbReference type="PANTHER" id="PTHR33909:SF1">
    <property type="entry name" value="SEC TRANSLOCON ACCESSORY COMPLEX SUBUNIT YAJC"/>
    <property type="match status" value="1"/>
</dbReference>
<evidence type="ECO:0000313" key="11">
    <source>
        <dbReference type="EMBL" id="CAA9361146.1"/>
    </source>
</evidence>
<keyword evidence="4" id="KW-1003">Cell membrane</keyword>
<keyword evidence="6" id="KW-0653">Protein transport</keyword>
<comment type="similarity">
    <text evidence="2">Belongs to the YajC family.</text>
</comment>
<dbReference type="PANTHER" id="PTHR33909">
    <property type="entry name" value="SEC TRANSLOCON ACCESSORY COMPLEX SUBUNIT YAJC"/>
    <property type="match status" value="1"/>
</dbReference>
<accession>A0A6J4MJG1</accession>
<evidence type="ECO:0000256" key="4">
    <source>
        <dbReference type="ARBA" id="ARBA00022475"/>
    </source>
</evidence>
<evidence type="ECO:0000256" key="5">
    <source>
        <dbReference type="ARBA" id="ARBA00022692"/>
    </source>
</evidence>
<evidence type="ECO:0000256" key="6">
    <source>
        <dbReference type="ARBA" id="ARBA00022927"/>
    </source>
</evidence>
<feature type="transmembrane region" description="Helical" evidence="10">
    <location>
        <begin position="6"/>
        <end position="24"/>
    </location>
</feature>
<gene>
    <name evidence="11" type="ORF">AVDCRST_MAG46-3279</name>
</gene>
<evidence type="ECO:0000256" key="1">
    <source>
        <dbReference type="ARBA" id="ARBA00004162"/>
    </source>
</evidence>